<reference evidence="10" key="1">
    <citation type="submission" date="2018-05" db="EMBL/GenBank/DDBJ databases">
        <authorList>
            <person name="Lanie J.A."/>
            <person name="Ng W.-L."/>
            <person name="Kazmierczak K.M."/>
            <person name="Andrzejewski T.M."/>
            <person name="Davidsen T.M."/>
            <person name="Wayne K.J."/>
            <person name="Tettelin H."/>
            <person name="Glass J.I."/>
            <person name="Rusch D."/>
            <person name="Podicherti R."/>
            <person name="Tsui H.-C.T."/>
            <person name="Winkler M.E."/>
        </authorList>
    </citation>
    <scope>NUCLEOTIDE SEQUENCE</scope>
</reference>
<evidence type="ECO:0000256" key="2">
    <source>
        <dbReference type="ARBA" id="ARBA00022679"/>
    </source>
</evidence>
<gene>
    <name evidence="10" type="ORF">METZ01_LOCUS509682</name>
</gene>
<evidence type="ECO:0000256" key="1">
    <source>
        <dbReference type="ARBA" id="ARBA00022676"/>
    </source>
</evidence>
<keyword evidence="3" id="KW-0812">Transmembrane</keyword>
<dbReference type="PANTHER" id="PTHR32282:SF27">
    <property type="entry name" value="PENICILLIN-BINDING PROTEIN 1A"/>
    <property type="match status" value="1"/>
</dbReference>
<dbReference type="GO" id="GO:0008955">
    <property type="term" value="F:peptidoglycan glycosyltransferase activity"/>
    <property type="evidence" value="ECO:0007669"/>
    <property type="project" value="TreeGrafter"/>
</dbReference>
<evidence type="ECO:0000259" key="9">
    <source>
        <dbReference type="Pfam" id="PF00905"/>
    </source>
</evidence>
<dbReference type="EMBL" id="UINC01226369">
    <property type="protein sequence ID" value="SVE56828.1"/>
    <property type="molecule type" value="Genomic_DNA"/>
</dbReference>
<keyword evidence="1" id="KW-0328">Glycosyltransferase</keyword>
<keyword evidence="6" id="KW-1133">Transmembrane helix</keyword>
<dbReference type="InterPro" id="IPR001460">
    <property type="entry name" value="PCN-bd_Tpept"/>
</dbReference>
<dbReference type="AlphaFoldDB" id="A0A383EL57"/>
<accession>A0A383EL57</accession>
<dbReference type="GO" id="GO:0008658">
    <property type="term" value="F:penicillin binding"/>
    <property type="evidence" value="ECO:0007669"/>
    <property type="project" value="InterPro"/>
</dbReference>
<sequence>LKNIKNPFPNKWDVYQVTNISESILDVTSSKGDYKIVDLSYEDNKWLVKEKFKIGDVFFTELIADQLIIRQTPKINGAIVVIDPHTGKVLALSGGFSFALSEFNRATQAKRQPGSAFKPFVYIAAMKEGYTPATLILDAPYVVDQGPGLPKWKPSNYTDKFYGLSPMRTGIEKSRNLMTIRLSDKIGMEKILNTARDFKIEKYMDNNLSMSLGSGLVTLLDLTNAYAMIV</sequence>
<dbReference type="InterPro" id="IPR012338">
    <property type="entry name" value="Beta-lactam/transpept-like"/>
</dbReference>
<evidence type="ECO:0000256" key="8">
    <source>
        <dbReference type="ARBA" id="ARBA00023316"/>
    </source>
</evidence>
<keyword evidence="8" id="KW-0961">Cell wall biogenesis/degradation</keyword>
<dbReference type="Gene3D" id="3.40.710.10">
    <property type="entry name" value="DD-peptidase/beta-lactamase superfamily"/>
    <property type="match status" value="1"/>
</dbReference>
<dbReference type="Pfam" id="PF00905">
    <property type="entry name" value="Transpeptidase"/>
    <property type="match status" value="1"/>
</dbReference>
<evidence type="ECO:0000256" key="6">
    <source>
        <dbReference type="ARBA" id="ARBA00022989"/>
    </source>
</evidence>
<evidence type="ECO:0000256" key="4">
    <source>
        <dbReference type="ARBA" id="ARBA00022960"/>
    </source>
</evidence>
<protein>
    <recommendedName>
        <fullName evidence="9">Penicillin-binding protein transpeptidase domain-containing protein</fullName>
    </recommendedName>
</protein>
<dbReference type="SUPFAM" id="SSF56601">
    <property type="entry name" value="beta-lactamase/transpeptidase-like"/>
    <property type="match status" value="1"/>
</dbReference>
<keyword evidence="2" id="KW-0808">Transferase</keyword>
<organism evidence="10">
    <name type="scientific">marine metagenome</name>
    <dbReference type="NCBI Taxonomy" id="408172"/>
    <lineage>
        <taxon>unclassified sequences</taxon>
        <taxon>metagenomes</taxon>
        <taxon>ecological metagenomes</taxon>
    </lineage>
</organism>
<dbReference type="GO" id="GO:0008360">
    <property type="term" value="P:regulation of cell shape"/>
    <property type="evidence" value="ECO:0007669"/>
    <property type="project" value="UniProtKB-KW"/>
</dbReference>
<proteinExistence type="predicted"/>
<keyword evidence="4" id="KW-0133">Cell shape</keyword>
<name>A0A383EL57_9ZZZZ</name>
<evidence type="ECO:0000256" key="5">
    <source>
        <dbReference type="ARBA" id="ARBA00022984"/>
    </source>
</evidence>
<keyword evidence="7" id="KW-0472">Membrane</keyword>
<evidence type="ECO:0000313" key="10">
    <source>
        <dbReference type="EMBL" id="SVE56828.1"/>
    </source>
</evidence>
<evidence type="ECO:0000256" key="3">
    <source>
        <dbReference type="ARBA" id="ARBA00022692"/>
    </source>
</evidence>
<dbReference type="PANTHER" id="PTHR32282">
    <property type="entry name" value="BINDING PROTEIN TRANSPEPTIDASE, PUTATIVE-RELATED"/>
    <property type="match status" value="1"/>
</dbReference>
<dbReference type="GO" id="GO:0009252">
    <property type="term" value="P:peptidoglycan biosynthetic process"/>
    <property type="evidence" value="ECO:0007669"/>
    <property type="project" value="UniProtKB-KW"/>
</dbReference>
<dbReference type="InterPro" id="IPR050396">
    <property type="entry name" value="Glycosyltr_51/Transpeptidase"/>
</dbReference>
<feature type="domain" description="Penicillin-binding protein transpeptidase" evidence="9">
    <location>
        <begin position="77"/>
        <end position="209"/>
    </location>
</feature>
<evidence type="ECO:0000256" key="7">
    <source>
        <dbReference type="ARBA" id="ARBA00023136"/>
    </source>
</evidence>
<feature type="non-terminal residue" evidence="10">
    <location>
        <position position="1"/>
    </location>
</feature>
<feature type="non-terminal residue" evidence="10">
    <location>
        <position position="230"/>
    </location>
</feature>
<keyword evidence="5" id="KW-0573">Peptidoglycan synthesis</keyword>
<dbReference type="GO" id="GO:0030288">
    <property type="term" value="C:outer membrane-bounded periplasmic space"/>
    <property type="evidence" value="ECO:0007669"/>
    <property type="project" value="TreeGrafter"/>
</dbReference>
<dbReference type="GO" id="GO:0071555">
    <property type="term" value="P:cell wall organization"/>
    <property type="evidence" value="ECO:0007669"/>
    <property type="project" value="UniProtKB-KW"/>
</dbReference>